<accession>A0A1Z4BYG8</accession>
<name>A0A1Z4BYG8_9GAMM</name>
<evidence type="ECO:0000313" key="2">
    <source>
        <dbReference type="Proteomes" id="UP000197019"/>
    </source>
</evidence>
<gene>
    <name evidence="1" type="ORF">CEK71_09540</name>
</gene>
<dbReference type="KEGG" id="mpsy:CEK71_09540"/>
<proteinExistence type="predicted"/>
<reference evidence="1 2" key="1">
    <citation type="submission" date="2017-06" db="EMBL/GenBank/DDBJ databases">
        <title>Genome Sequencing of the methanotroph Methylovulum psychrotolerants str. HV10-M2 isolated from a high-altitude environment.</title>
        <authorList>
            <person name="Mateos-Rivera A."/>
        </authorList>
    </citation>
    <scope>NUCLEOTIDE SEQUENCE [LARGE SCALE GENOMIC DNA]</scope>
    <source>
        <strain evidence="1 2">HV10_M2</strain>
    </source>
</reference>
<evidence type="ECO:0000313" key="1">
    <source>
        <dbReference type="EMBL" id="ASF46299.1"/>
    </source>
</evidence>
<sequence>MEIDQPMFFQTVFKTFPSIIAERNEDMANLFMDLCFDVACVYKKVFGAMPKFKDDPTWMERQAGLLDKELKPLMEGRFVNDKRSQKMKEDFFKPKANEIAQNALLQFLNEGVDDLAADTQSDDSTVDLTKTMLFVVVRLFTNLYSKPTLQ</sequence>
<dbReference type="AlphaFoldDB" id="A0A1Z4BYG8"/>
<protein>
    <submittedName>
        <fullName evidence="1">Uncharacterized protein</fullName>
    </submittedName>
</protein>
<dbReference type="Proteomes" id="UP000197019">
    <property type="component" value="Chromosome"/>
</dbReference>
<organism evidence="1 2">
    <name type="scientific">Methylovulum psychrotolerans</name>
    <dbReference type="NCBI Taxonomy" id="1704499"/>
    <lineage>
        <taxon>Bacteria</taxon>
        <taxon>Pseudomonadati</taxon>
        <taxon>Pseudomonadota</taxon>
        <taxon>Gammaproteobacteria</taxon>
        <taxon>Methylococcales</taxon>
        <taxon>Methylococcaceae</taxon>
        <taxon>Methylovulum</taxon>
    </lineage>
</organism>
<keyword evidence="2" id="KW-1185">Reference proteome</keyword>
<dbReference type="EMBL" id="CP022129">
    <property type="protein sequence ID" value="ASF46299.1"/>
    <property type="molecule type" value="Genomic_DNA"/>
</dbReference>